<feature type="region of interest" description="Disordered" evidence="1">
    <location>
        <begin position="1"/>
        <end position="33"/>
    </location>
</feature>
<gene>
    <name evidence="2" type="ORF">CUZ56_01482</name>
</gene>
<feature type="compositionally biased region" description="Polar residues" evidence="1">
    <location>
        <begin position="144"/>
        <end position="154"/>
    </location>
</feature>
<accession>A0A433SD67</accession>
<sequence length="154" mass="16748">MTTKKDAPAQQTNPDIDEKQTVSNAPDVSATDSFKGLPMSDLIGAPLHAAIEAQQQLVSTTQDFIQKVTYKDKDGKEVHTQQFTFTRPVQQGETTTAVEQTLKVPVLGLVPIPALSIDAVNVNFQMEVNSTHVDKPSASPDVFSKQTPIKSKNE</sequence>
<dbReference type="RefSeq" id="WP_162615281.1">
    <property type="nucleotide sequence ID" value="NZ_PQSP01000003.1"/>
</dbReference>
<reference evidence="2 3" key="1">
    <citation type="submission" date="2018-01" db="EMBL/GenBank/DDBJ databases">
        <title>Saezia sanguinis gen. nov., sp. nov., in the order Burkholderiales isolated from human blood.</title>
        <authorList>
            <person name="Medina-Pascual M.J."/>
            <person name="Valdezate S."/>
            <person name="Monzon S."/>
            <person name="Cuesta I."/>
            <person name="Carrasco G."/>
            <person name="Villalon P."/>
            <person name="Saez-Nieto J.A."/>
        </authorList>
    </citation>
    <scope>NUCLEOTIDE SEQUENCE [LARGE SCALE GENOMIC DNA]</scope>
    <source>
        <strain evidence="2 3">CNM695-12</strain>
    </source>
</reference>
<feature type="region of interest" description="Disordered" evidence="1">
    <location>
        <begin position="131"/>
        <end position="154"/>
    </location>
</feature>
<dbReference type="Proteomes" id="UP000286947">
    <property type="component" value="Unassembled WGS sequence"/>
</dbReference>
<proteinExistence type="predicted"/>
<dbReference type="AlphaFoldDB" id="A0A433SD67"/>
<organism evidence="2 3">
    <name type="scientific">Saezia sanguinis</name>
    <dbReference type="NCBI Taxonomy" id="1965230"/>
    <lineage>
        <taxon>Bacteria</taxon>
        <taxon>Pseudomonadati</taxon>
        <taxon>Pseudomonadota</taxon>
        <taxon>Betaproteobacteria</taxon>
        <taxon>Burkholderiales</taxon>
        <taxon>Saeziaceae</taxon>
        <taxon>Saezia</taxon>
    </lineage>
</organism>
<dbReference type="InterPro" id="IPR024510">
    <property type="entry name" value="DUF2589"/>
</dbReference>
<evidence type="ECO:0008006" key="4">
    <source>
        <dbReference type="Google" id="ProtNLM"/>
    </source>
</evidence>
<name>A0A433SD67_9BURK</name>
<keyword evidence="3" id="KW-1185">Reference proteome</keyword>
<comment type="caution">
    <text evidence="2">The sequence shown here is derived from an EMBL/GenBank/DDBJ whole genome shotgun (WGS) entry which is preliminary data.</text>
</comment>
<dbReference type="Pfam" id="PF11655">
    <property type="entry name" value="DUF2589"/>
    <property type="match status" value="1"/>
</dbReference>
<dbReference type="EMBL" id="PQSP01000003">
    <property type="protein sequence ID" value="RUS66692.1"/>
    <property type="molecule type" value="Genomic_DNA"/>
</dbReference>
<evidence type="ECO:0000313" key="3">
    <source>
        <dbReference type="Proteomes" id="UP000286947"/>
    </source>
</evidence>
<evidence type="ECO:0000313" key="2">
    <source>
        <dbReference type="EMBL" id="RUS66692.1"/>
    </source>
</evidence>
<feature type="compositionally biased region" description="Polar residues" evidence="1">
    <location>
        <begin position="21"/>
        <end position="32"/>
    </location>
</feature>
<protein>
    <recommendedName>
        <fullName evidence="4">DUF2589 domain-containing protein</fullName>
    </recommendedName>
</protein>
<evidence type="ECO:0000256" key="1">
    <source>
        <dbReference type="SAM" id="MobiDB-lite"/>
    </source>
</evidence>